<organism evidence="2 3">
    <name type="scientific">Tissierella creatinophila DSM 6911</name>
    <dbReference type="NCBI Taxonomy" id="1123403"/>
    <lineage>
        <taxon>Bacteria</taxon>
        <taxon>Bacillati</taxon>
        <taxon>Bacillota</taxon>
        <taxon>Tissierellia</taxon>
        <taxon>Tissierellales</taxon>
        <taxon>Tissierellaceae</taxon>
        <taxon>Tissierella</taxon>
    </lineage>
</organism>
<sequence length="145" mass="17220">MSRYVDFNNNVDSLTMKLLSRKIGIISHYLTDFVCVPHSKRWTFIGSMKKHIKYEKELDAYAKHHDFKKHVISTNDIDLYNNESVELKAQIKNYIESVIEEYSLKLSFKNDLDFAAEFNTKISYFILDTINAYSEELQRQFIFEV</sequence>
<dbReference type="InterPro" id="IPR008947">
    <property type="entry name" value="PLipase_C/P1_nuclease_dom_sf"/>
</dbReference>
<evidence type="ECO:0000313" key="2">
    <source>
        <dbReference type="EMBL" id="OLS02225.1"/>
    </source>
</evidence>
<gene>
    <name evidence="2" type="ORF">TICRE_17940</name>
</gene>
<dbReference type="AlphaFoldDB" id="A0A1U7M4L5"/>
<dbReference type="InterPro" id="IPR029002">
    <property type="entry name" value="PLPC/GPLD1"/>
</dbReference>
<dbReference type="Gene3D" id="1.10.575.10">
    <property type="entry name" value="P1 Nuclease"/>
    <property type="match status" value="1"/>
</dbReference>
<name>A0A1U7M4L5_TISCR</name>
<protein>
    <recommendedName>
        <fullName evidence="1">Phospholipase C/D domain-containing protein</fullName>
    </recommendedName>
</protein>
<comment type="caution">
    <text evidence="2">The sequence shown here is derived from an EMBL/GenBank/DDBJ whole genome shotgun (WGS) entry which is preliminary data.</text>
</comment>
<accession>A0A1U7M4L5</accession>
<proteinExistence type="predicted"/>
<dbReference type="Proteomes" id="UP000186112">
    <property type="component" value="Unassembled WGS sequence"/>
</dbReference>
<evidence type="ECO:0000259" key="1">
    <source>
        <dbReference type="Pfam" id="PF00882"/>
    </source>
</evidence>
<feature type="domain" description="Phospholipase C/D" evidence="1">
    <location>
        <begin position="12"/>
        <end position="102"/>
    </location>
</feature>
<dbReference type="EMBL" id="LTDM01000035">
    <property type="protein sequence ID" value="OLS02225.1"/>
    <property type="molecule type" value="Genomic_DNA"/>
</dbReference>
<reference evidence="2 3" key="1">
    <citation type="submission" date="2016-02" db="EMBL/GenBank/DDBJ databases">
        <title>Genome sequence of Tissierella creatinophila DSM 6911.</title>
        <authorList>
            <person name="Poehlein A."/>
            <person name="Daniel R."/>
        </authorList>
    </citation>
    <scope>NUCLEOTIDE SEQUENCE [LARGE SCALE GENOMIC DNA]</scope>
    <source>
        <strain evidence="2 3">DSM 6911</strain>
    </source>
</reference>
<evidence type="ECO:0000313" key="3">
    <source>
        <dbReference type="Proteomes" id="UP000186112"/>
    </source>
</evidence>
<dbReference type="GO" id="GO:0016788">
    <property type="term" value="F:hydrolase activity, acting on ester bonds"/>
    <property type="evidence" value="ECO:0007669"/>
    <property type="project" value="InterPro"/>
</dbReference>
<keyword evidence="3" id="KW-1185">Reference proteome</keyword>
<dbReference type="Pfam" id="PF00882">
    <property type="entry name" value="Zn_dep_PLPC"/>
    <property type="match status" value="1"/>
</dbReference>